<feature type="non-terminal residue" evidence="2">
    <location>
        <position position="1"/>
    </location>
</feature>
<evidence type="ECO:0000259" key="1">
    <source>
        <dbReference type="PROSITE" id="PS50106"/>
    </source>
</evidence>
<dbReference type="Pfam" id="PF13180">
    <property type="entry name" value="PDZ_2"/>
    <property type="match status" value="1"/>
</dbReference>
<dbReference type="Gene3D" id="2.30.42.10">
    <property type="match status" value="1"/>
</dbReference>
<dbReference type="EMBL" id="AUZX01008325">
    <property type="protein sequence ID" value="EQD56312.1"/>
    <property type="molecule type" value="Genomic_DNA"/>
</dbReference>
<feature type="non-terminal residue" evidence="2">
    <location>
        <position position="160"/>
    </location>
</feature>
<dbReference type="InterPro" id="IPR001478">
    <property type="entry name" value="PDZ"/>
</dbReference>
<feature type="domain" description="PDZ" evidence="1">
    <location>
        <begin position="54"/>
        <end position="141"/>
    </location>
</feature>
<proteinExistence type="predicted"/>
<name>T1AGL0_9ZZZZ</name>
<dbReference type="InterPro" id="IPR036034">
    <property type="entry name" value="PDZ_sf"/>
</dbReference>
<reference evidence="2" key="1">
    <citation type="submission" date="2013-08" db="EMBL/GenBank/DDBJ databases">
        <authorList>
            <person name="Mendez C."/>
            <person name="Richter M."/>
            <person name="Ferrer M."/>
            <person name="Sanchez J."/>
        </authorList>
    </citation>
    <scope>NUCLEOTIDE SEQUENCE</scope>
</reference>
<dbReference type="AlphaFoldDB" id="T1AGL0"/>
<sequence length="160" mass="16793">GANERTYPGKILMTDVTLGPLTPFEWAIDHLNSEINYVPSSEIVGSASTNTFTSSQLSQMASAKLTATVAALRYAGQKVKAIKGAYVVAVVPGTPADGKLEAGDIIAAINGDLTPTISKFQKVFSTLKSGQTVSLEVLRQLGGTENPSVRNISVELAKDP</sequence>
<accession>T1AGL0</accession>
<protein>
    <submittedName>
        <fullName evidence="2">PDZ/DHR/GLGF domain protein</fullName>
    </submittedName>
</protein>
<evidence type="ECO:0000313" key="2">
    <source>
        <dbReference type="EMBL" id="EQD56312.1"/>
    </source>
</evidence>
<comment type="caution">
    <text evidence="2">The sequence shown here is derived from an EMBL/GenBank/DDBJ whole genome shotgun (WGS) entry which is preliminary data.</text>
</comment>
<dbReference type="PROSITE" id="PS50106">
    <property type="entry name" value="PDZ"/>
    <property type="match status" value="1"/>
</dbReference>
<organism evidence="2">
    <name type="scientific">mine drainage metagenome</name>
    <dbReference type="NCBI Taxonomy" id="410659"/>
    <lineage>
        <taxon>unclassified sequences</taxon>
        <taxon>metagenomes</taxon>
        <taxon>ecological metagenomes</taxon>
    </lineage>
</organism>
<gene>
    <name evidence="2" type="ORF">B1A_11605</name>
</gene>
<dbReference type="SUPFAM" id="SSF50156">
    <property type="entry name" value="PDZ domain-like"/>
    <property type="match status" value="1"/>
</dbReference>
<dbReference type="SMART" id="SM00228">
    <property type="entry name" value="PDZ"/>
    <property type="match status" value="1"/>
</dbReference>
<reference evidence="2" key="2">
    <citation type="journal article" date="2014" name="ISME J.">
        <title>Microbial stratification in low pH oxic and suboxic macroscopic growths along an acid mine drainage.</title>
        <authorList>
            <person name="Mendez-Garcia C."/>
            <person name="Mesa V."/>
            <person name="Sprenger R.R."/>
            <person name="Richter M."/>
            <person name="Diez M.S."/>
            <person name="Solano J."/>
            <person name="Bargiela R."/>
            <person name="Golyshina O.V."/>
            <person name="Manteca A."/>
            <person name="Ramos J.L."/>
            <person name="Gallego J.R."/>
            <person name="Llorente I."/>
            <person name="Martins Dos Santos V.A."/>
            <person name="Jensen O.N."/>
            <person name="Pelaez A.I."/>
            <person name="Sanchez J."/>
            <person name="Ferrer M."/>
        </authorList>
    </citation>
    <scope>NUCLEOTIDE SEQUENCE</scope>
</reference>